<accession>A0AAX4HNF5</accession>
<feature type="transmembrane region" description="Helical" evidence="1">
    <location>
        <begin position="80"/>
        <end position="99"/>
    </location>
</feature>
<keyword evidence="1" id="KW-1133">Transmembrane helix</keyword>
<keyword evidence="1" id="KW-0472">Membrane</keyword>
<evidence type="ECO:0000313" key="3">
    <source>
        <dbReference type="Proteomes" id="UP001324634"/>
    </source>
</evidence>
<keyword evidence="1" id="KW-0812">Transmembrane</keyword>
<keyword evidence="3" id="KW-1185">Reference proteome</keyword>
<evidence type="ECO:0000313" key="2">
    <source>
        <dbReference type="EMBL" id="WPU64843.1"/>
    </source>
</evidence>
<gene>
    <name evidence="2" type="ORF">SOO65_19295</name>
</gene>
<dbReference type="EMBL" id="CP139487">
    <property type="protein sequence ID" value="WPU64843.1"/>
    <property type="molecule type" value="Genomic_DNA"/>
</dbReference>
<dbReference type="KEGG" id="psti:SOO65_19295"/>
<sequence>MDQNPVDNKVDNSIAAIWSMMLPGLGQLLKGQIMPGIFWALLVGFGYFGYFWPGLFLHGLCIMDAAFNKGENSWIGFDTIYKKIGFALLILALLAYIVIRNF</sequence>
<evidence type="ECO:0000256" key="1">
    <source>
        <dbReference type="SAM" id="Phobius"/>
    </source>
</evidence>
<dbReference type="RefSeq" id="WP_321394425.1">
    <property type="nucleotide sequence ID" value="NZ_CP139487.1"/>
</dbReference>
<proteinExistence type="predicted"/>
<name>A0AAX4HNF5_9BACT</name>
<protein>
    <submittedName>
        <fullName evidence="2">Uncharacterized protein</fullName>
    </submittedName>
</protein>
<dbReference type="AlphaFoldDB" id="A0AAX4HNF5"/>
<feature type="transmembrane region" description="Helical" evidence="1">
    <location>
        <begin position="36"/>
        <end position="60"/>
    </location>
</feature>
<dbReference type="Proteomes" id="UP001324634">
    <property type="component" value="Chromosome"/>
</dbReference>
<organism evidence="2 3">
    <name type="scientific">Peredibacter starrii</name>
    <dbReference type="NCBI Taxonomy" id="28202"/>
    <lineage>
        <taxon>Bacteria</taxon>
        <taxon>Pseudomonadati</taxon>
        <taxon>Bdellovibrionota</taxon>
        <taxon>Bacteriovoracia</taxon>
        <taxon>Bacteriovoracales</taxon>
        <taxon>Bacteriovoracaceae</taxon>
        <taxon>Peredibacter</taxon>
    </lineage>
</organism>
<reference evidence="2 3" key="1">
    <citation type="submission" date="2023-11" db="EMBL/GenBank/DDBJ databases">
        <title>Peredibacter starrii A3.12.</title>
        <authorList>
            <person name="Mitchell R.J."/>
        </authorList>
    </citation>
    <scope>NUCLEOTIDE SEQUENCE [LARGE SCALE GENOMIC DNA]</scope>
    <source>
        <strain evidence="2 3">A3.12</strain>
    </source>
</reference>